<dbReference type="Gene3D" id="3.90.640.10">
    <property type="entry name" value="Actin, Chain A, domain 4"/>
    <property type="match status" value="1"/>
</dbReference>
<dbReference type="RefSeq" id="XP_007930945.1">
    <property type="nucleotide sequence ID" value="XM_007932754.1"/>
</dbReference>
<protein>
    <recommendedName>
        <fullName evidence="3">Actin-like ATPase domain-containing protein</fullName>
    </recommendedName>
</protein>
<dbReference type="AlphaFoldDB" id="M3AMB3"/>
<dbReference type="eggNOG" id="KOG0101">
    <property type="taxonomic scope" value="Eukaryota"/>
</dbReference>
<evidence type="ECO:0008006" key="3">
    <source>
        <dbReference type="Google" id="ProtNLM"/>
    </source>
</evidence>
<proteinExistence type="predicted"/>
<dbReference type="InterPro" id="IPR043129">
    <property type="entry name" value="ATPase_NBD"/>
</dbReference>
<accession>M3AMB3</accession>
<dbReference type="PANTHER" id="PTHR42749:SF1">
    <property type="entry name" value="CELL SHAPE-DETERMINING PROTEIN MREB"/>
    <property type="match status" value="1"/>
</dbReference>
<dbReference type="KEGG" id="pfj:MYCFIDRAFT_190830"/>
<dbReference type="Gene3D" id="3.30.420.40">
    <property type="match status" value="2"/>
</dbReference>
<evidence type="ECO:0000313" key="2">
    <source>
        <dbReference type="Proteomes" id="UP000016932"/>
    </source>
</evidence>
<dbReference type="PANTHER" id="PTHR42749">
    <property type="entry name" value="CELL SHAPE-DETERMINING PROTEIN MREB"/>
    <property type="match status" value="1"/>
</dbReference>
<dbReference type="GeneID" id="19335180"/>
<gene>
    <name evidence="1" type="ORF">MYCFIDRAFT_190830</name>
</gene>
<dbReference type="VEuPathDB" id="FungiDB:MYCFIDRAFT_190830"/>
<keyword evidence="2" id="KW-1185">Reference proteome</keyword>
<organism evidence="1 2">
    <name type="scientific">Pseudocercospora fijiensis (strain CIRAD86)</name>
    <name type="common">Black leaf streak disease fungus</name>
    <name type="synonym">Mycosphaerella fijiensis</name>
    <dbReference type="NCBI Taxonomy" id="383855"/>
    <lineage>
        <taxon>Eukaryota</taxon>
        <taxon>Fungi</taxon>
        <taxon>Dikarya</taxon>
        <taxon>Ascomycota</taxon>
        <taxon>Pezizomycotina</taxon>
        <taxon>Dothideomycetes</taxon>
        <taxon>Dothideomycetidae</taxon>
        <taxon>Mycosphaerellales</taxon>
        <taxon>Mycosphaerellaceae</taxon>
        <taxon>Pseudocercospora</taxon>
    </lineage>
</organism>
<sequence length="608" mass="68854">MSGTTRKPDLLIGIDLGQTCTGVGYALPHQGDNIRWIQRWPGRAQANENKVPTVLVYPHGGDRPSSWGFGCEKPSEQDPNYGQLRDWFKTLLDPKNLDTMRKRDPDLVTTQQDVRHWYRDFLRRLYDHIEQKLSSELPNFAWSAAQIEFLFSIPTTWSPQVVETFRGIIGQSGFGGPTNAQHSVIMSLTEAEAAAVHMSTEAASHFREGDILVVCDAGGGTTDLSALEVTETMTDVLLLKQLRQVDIVGGENIGSVGIDFEFQKQVEAKLKLANSATRFGIDPEEAAWEMAKGRDFQNVKCEHGSSYEPPRFSVPVQHLHLNCVSEEARISRGEMHFDKEELRGLFDHQIDKLFRVIDRQLHTLQDRLPERQISHLILSGGLGQSPYVQQRLIEHYRMPSGHFSNTKGMQIRVAPDPQLAVCKGLVADRLRKLKAGQGVLSWRCCRASYGLLCKEVFDPENVKHHERRATIDARDGKMYVNNCIAWFVKKGSPVSMDHPIVHDFKRKVAPGDPRKVFATKIVVSHVEKDLLPYVLDDSAEHLCEVEADLSLAEEKRFKEKNKRFWQRGEHHLVVDFQVQVVIGPADLRFELCGGGVVSDMMHWFHPLM</sequence>
<evidence type="ECO:0000313" key="1">
    <source>
        <dbReference type="EMBL" id="EME78602.1"/>
    </source>
</evidence>
<dbReference type="HOGENOM" id="CLU_009958_3_0_1"/>
<name>M3AMB3_PSEFD</name>
<dbReference type="STRING" id="383855.M3AMB3"/>
<dbReference type="SUPFAM" id="SSF53067">
    <property type="entry name" value="Actin-like ATPase domain"/>
    <property type="match status" value="2"/>
</dbReference>
<dbReference type="Proteomes" id="UP000016932">
    <property type="component" value="Unassembled WGS sequence"/>
</dbReference>
<reference evidence="1 2" key="1">
    <citation type="journal article" date="2012" name="PLoS Pathog.">
        <title>Diverse lifestyles and strategies of plant pathogenesis encoded in the genomes of eighteen Dothideomycetes fungi.</title>
        <authorList>
            <person name="Ohm R.A."/>
            <person name="Feau N."/>
            <person name="Henrissat B."/>
            <person name="Schoch C.L."/>
            <person name="Horwitz B.A."/>
            <person name="Barry K.W."/>
            <person name="Condon B.J."/>
            <person name="Copeland A.C."/>
            <person name="Dhillon B."/>
            <person name="Glaser F."/>
            <person name="Hesse C.N."/>
            <person name="Kosti I."/>
            <person name="LaButti K."/>
            <person name="Lindquist E.A."/>
            <person name="Lucas S."/>
            <person name="Salamov A.A."/>
            <person name="Bradshaw R.E."/>
            <person name="Ciuffetti L."/>
            <person name="Hamelin R.C."/>
            <person name="Kema G.H.J."/>
            <person name="Lawrence C."/>
            <person name="Scott J.A."/>
            <person name="Spatafora J.W."/>
            <person name="Turgeon B.G."/>
            <person name="de Wit P.J.G.M."/>
            <person name="Zhong S."/>
            <person name="Goodwin S.B."/>
            <person name="Grigoriev I.V."/>
        </authorList>
    </citation>
    <scope>NUCLEOTIDE SEQUENCE [LARGE SCALE GENOMIC DNA]</scope>
    <source>
        <strain evidence="1 2">CIRAD86</strain>
    </source>
</reference>
<dbReference type="CDD" id="cd10170">
    <property type="entry name" value="ASKHA_NBD_HSP70"/>
    <property type="match status" value="1"/>
</dbReference>
<dbReference type="EMBL" id="KB446563">
    <property type="protein sequence ID" value="EME78602.1"/>
    <property type="molecule type" value="Genomic_DNA"/>
</dbReference>
<dbReference type="OrthoDB" id="2394218at2759"/>